<feature type="domain" description="NADP-dependent oxidoreductase" evidence="4">
    <location>
        <begin position="14"/>
        <end position="292"/>
    </location>
</feature>
<dbReference type="InterPro" id="IPR050523">
    <property type="entry name" value="AKR_Detox_Biosynth"/>
</dbReference>
<dbReference type="Proteomes" id="UP000199695">
    <property type="component" value="Unassembled WGS sequence"/>
</dbReference>
<dbReference type="Gene3D" id="3.20.20.100">
    <property type="entry name" value="NADP-dependent oxidoreductase domain"/>
    <property type="match status" value="1"/>
</dbReference>
<dbReference type="PANTHER" id="PTHR43364">
    <property type="entry name" value="NADH-SPECIFIC METHYLGLYOXAL REDUCTASE-RELATED"/>
    <property type="match status" value="1"/>
</dbReference>
<dbReference type="InterPro" id="IPR023210">
    <property type="entry name" value="NADP_OxRdtase_dom"/>
</dbReference>
<dbReference type="OrthoDB" id="9773828at2"/>
<dbReference type="GO" id="GO:0016491">
    <property type="term" value="F:oxidoreductase activity"/>
    <property type="evidence" value="ECO:0007669"/>
    <property type="project" value="UniProtKB-KW"/>
</dbReference>
<evidence type="ECO:0000313" key="5">
    <source>
        <dbReference type="EMBL" id="SEN72089.1"/>
    </source>
</evidence>
<dbReference type="EMBL" id="FOCQ01000019">
    <property type="protein sequence ID" value="SEN72089.1"/>
    <property type="molecule type" value="Genomic_DNA"/>
</dbReference>
<evidence type="ECO:0000256" key="2">
    <source>
        <dbReference type="ARBA" id="ARBA00023002"/>
    </source>
</evidence>
<dbReference type="RefSeq" id="WP_089972612.1">
    <property type="nucleotide sequence ID" value="NZ_FOCQ01000019.1"/>
</dbReference>
<keyword evidence="6" id="KW-1185">Reference proteome</keyword>
<dbReference type="FunFam" id="3.20.20.100:FF:000008">
    <property type="entry name" value="Aldo/keto reductase family oxidoreductase"/>
    <property type="match status" value="1"/>
</dbReference>
<dbReference type="CDD" id="cd19092">
    <property type="entry name" value="AKR_BsYcsN_EcYdhF-like"/>
    <property type="match status" value="1"/>
</dbReference>
<dbReference type="Pfam" id="PF00248">
    <property type="entry name" value="Aldo_ket_red"/>
    <property type="match status" value="1"/>
</dbReference>
<dbReference type="AlphaFoldDB" id="A0A1H8IUR1"/>
<gene>
    <name evidence="5" type="ORF">SAMN05444955_11964</name>
</gene>
<evidence type="ECO:0000313" key="6">
    <source>
        <dbReference type="Proteomes" id="UP000199695"/>
    </source>
</evidence>
<dbReference type="InterPro" id="IPR036812">
    <property type="entry name" value="NAD(P)_OxRdtase_dom_sf"/>
</dbReference>
<dbReference type="PANTHER" id="PTHR43364:SF1">
    <property type="entry name" value="OXIDOREDUCTASE YDHF"/>
    <property type="match status" value="1"/>
</dbReference>
<dbReference type="PRINTS" id="PR00069">
    <property type="entry name" value="ALDKETRDTASE"/>
</dbReference>
<dbReference type="InterPro" id="IPR020471">
    <property type="entry name" value="AKR"/>
</dbReference>
<accession>A0A1H8IUR1</accession>
<evidence type="ECO:0000256" key="3">
    <source>
        <dbReference type="ARBA" id="ARBA00038157"/>
    </source>
</evidence>
<comment type="similarity">
    <text evidence="3">Belongs to the aldo/keto reductase family. Aldo/keto reductase 2 subfamily.</text>
</comment>
<dbReference type="GO" id="GO:0005829">
    <property type="term" value="C:cytosol"/>
    <property type="evidence" value="ECO:0007669"/>
    <property type="project" value="TreeGrafter"/>
</dbReference>
<proteinExistence type="inferred from homology"/>
<reference evidence="5 6" key="1">
    <citation type="submission" date="2016-10" db="EMBL/GenBank/DDBJ databases">
        <authorList>
            <person name="de Groot N.N."/>
        </authorList>
    </citation>
    <scope>NUCLEOTIDE SEQUENCE [LARGE SCALE GENOMIC DNA]</scope>
    <source>
        <strain evidence="5 6">DSM 46701</strain>
    </source>
</reference>
<name>A0A1H8IUR1_9BACL</name>
<sequence length="300" mass="34517">METVKLASDLSFSRIILGLMRLNQWGFDETELIRFTEQCLEQGITTFDLADIYGDYTCESIFGQVLKQKPILRDRMQIVTKCGICMRSDKYPDRRVKYYDTSKEHILASVDNSLRHLQTDYIDLLLIHRPDPMIDPEEVAEAFAHLKKVGKVRHFGVSNFTPSQFRMISAYVEMPLVTNQIEMSVLHVEPFFDGTMDQCLEKRIPPMAWSPLAGGRIFSAADEQSLRTREALVQVGKELGDFSLDQLMLAWLLRHPGRIMPIIGTGRWDRILSAVQSLAIPMTRMQWFQILEASRGRQVD</sequence>
<organism evidence="5 6">
    <name type="scientific">Lihuaxuella thermophila</name>
    <dbReference type="NCBI Taxonomy" id="1173111"/>
    <lineage>
        <taxon>Bacteria</taxon>
        <taxon>Bacillati</taxon>
        <taxon>Bacillota</taxon>
        <taxon>Bacilli</taxon>
        <taxon>Bacillales</taxon>
        <taxon>Thermoactinomycetaceae</taxon>
        <taxon>Lihuaxuella</taxon>
    </lineage>
</organism>
<keyword evidence="1" id="KW-0521">NADP</keyword>
<evidence type="ECO:0000256" key="1">
    <source>
        <dbReference type="ARBA" id="ARBA00022857"/>
    </source>
</evidence>
<evidence type="ECO:0000259" key="4">
    <source>
        <dbReference type="Pfam" id="PF00248"/>
    </source>
</evidence>
<protein>
    <submittedName>
        <fullName evidence="5">Predicted oxidoreductase</fullName>
    </submittedName>
</protein>
<keyword evidence="2" id="KW-0560">Oxidoreductase</keyword>
<dbReference type="SUPFAM" id="SSF51430">
    <property type="entry name" value="NAD(P)-linked oxidoreductase"/>
    <property type="match status" value="1"/>
</dbReference>